<name>A0A0F9WGP4_9ZZZZ</name>
<protein>
    <submittedName>
        <fullName evidence="1">Uncharacterized protein</fullName>
    </submittedName>
</protein>
<dbReference type="AlphaFoldDB" id="A0A0F9WGP4"/>
<sequence length="450" mass="46899">MKRKTKIKGILLSVLLVILMSVFSFAAEFNVPPENNWGEYGNQDAYWNAGYFRNLYSTSSKIVGTSPTLTIGDGGAEDIYLRFDGSTTEGNFKLCIDTTTGDFNIDSGTLTDVCGTNSAITITDSATPSVIIDVTATEALLIRQDADAADVFVVDTTNKRIGVNVTPTVGFHLTQSVNSNIGGLAIADTGGSNFRIWRSSGSDRTNFNSGTVIKHIMFDTGVTASTLLDVSDTPQAGLTGGLKYFSYAIALTDAAEDNTCTLGGTGVADCFVLPNPTSQGRLKLHTSSAEFGSYIVSTLGVTVEADGDADHANMEFNVANVAACANLKLCVFDYGRALTVDSISEDTCTGSGGSDCDGVYTGVTTTAAAAGTGVILTVTIASDLITVDAITSGGLSYVVNETLTLTGLVAAGCTECDDDATVDIATEGHVGIQNNLASGTTTVMVQFWYD</sequence>
<gene>
    <name evidence="1" type="ORF">LCGC14_0359580</name>
</gene>
<evidence type="ECO:0000313" key="1">
    <source>
        <dbReference type="EMBL" id="KKN77543.1"/>
    </source>
</evidence>
<organism evidence="1">
    <name type="scientific">marine sediment metagenome</name>
    <dbReference type="NCBI Taxonomy" id="412755"/>
    <lineage>
        <taxon>unclassified sequences</taxon>
        <taxon>metagenomes</taxon>
        <taxon>ecological metagenomes</taxon>
    </lineage>
</organism>
<comment type="caution">
    <text evidence="1">The sequence shown here is derived from an EMBL/GenBank/DDBJ whole genome shotgun (WGS) entry which is preliminary data.</text>
</comment>
<reference evidence="1" key="1">
    <citation type="journal article" date="2015" name="Nature">
        <title>Complex archaea that bridge the gap between prokaryotes and eukaryotes.</title>
        <authorList>
            <person name="Spang A."/>
            <person name="Saw J.H."/>
            <person name="Jorgensen S.L."/>
            <person name="Zaremba-Niedzwiedzka K."/>
            <person name="Martijn J."/>
            <person name="Lind A.E."/>
            <person name="van Eijk R."/>
            <person name="Schleper C."/>
            <person name="Guy L."/>
            <person name="Ettema T.J."/>
        </authorList>
    </citation>
    <scope>NUCLEOTIDE SEQUENCE</scope>
</reference>
<proteinExistence type="predicted"/>
<accession>A0A0F9WGP4</accession>
<dbReference type="EMBL" id="LAZR01000277">
    <property type="protein sequence ID" value="KKN77543.1"/>
    <property type="molecule type" value="Genomic_DNA"/>
</dbReference>